<reference evidence="1" key="1">
    <citation type="submission" date="2023-04" db="EMBL/GenBank/DDBJ databases">
        <title>Draft Genome sequencing of Naganishia species isolated from polar environments using Oxford Nanopore Technology.</title>
        <authorList>
            <person name="Leo P."/>
            <person name="Venkateswaran K."/>
        </authorList>
    </citation>
    <scope>NUCLEOTIDE SEQUENCE</scope>
    <source>
        <strain evidence="1">MNA-CCFEE 5261</strain>
    </source>
</reference>
<accession>A0ACC2W6R2</accession>
<proteinExistence type="predicted"/>
<organism evidence="1 2">
    <name type="scientific">Naganishia cerealis</name>
    <dbReference type="NCBI Taxonomy" id="610337"/>
    <lineage>
        <taxon>Eukaryota</taxon>
        <taxon>Fungi</taxon>
        <taxon>Dikarya</taxon>
        <taxon>Basidiomycota</taxon>
        <taxon>Agaricomycotina</taxon>
        <taxon>Tremellomycetes</taxon>
        <taxon>Filobasidiales</taxon>
        <taxon>Filobasidiaceae</taxon>
        <taxon>Naganishia</taxon>
    </lineage>
</organism>
<evidence type="ECO:0000313" key="1">
    <source>
        <dbReference type="EMBL" id="KAJ9106756.1"/>
    </source>
</evidence>
<protein>
    <submittedName>
        <fullName evidence="1">Uncharacterized protein</fullName>
    </submittedName>
</protein>
<dbReference type="Proteomes" id="UP001241377">
    <property type="component" value="Unassembled WGS sequence"/>
</dbReference>
<sequence>MILKWKPPRENSIDFKLELRFPPTARDQALPDYTAKPVFVLMTNMGRNYDFFDTMVVTDEEWEA</sequence>
<comment type="caution">
    <text evidence="1">The sequence shown here is derived from an EMBL/GenBank/DDBJ whole genome shotgun (WGS) entry which is preliminary data.</text>
</comment>
<dbReference type="EMBL" id="JASBWR010000028">
    <property type="protein sequence ID" value="KAJ9106756.1"/>
    <property type="molecule type" value="Genomic_DNA"/>
</dbReference>
<name>A0ACC2W6R2_9TREE</name>
<keyword evidence="2" id="KW-1185">Reference proteome</keyword>
<gene>
    <name evidence="1" type="ORF">QFC19_003068</name>
</gene>
<evidence type="ECO:0000313" key="2">
    <source>
        <dbReference type="Proteomes" id="UP001241377"/>
    </source>
</evidence>